<evidence type="ECO:0000259" key="1">
    <source>
        <dbReference type="Pfam" id="PF07883"/>
    </source>
</evidence>
<sequence length="179" mass="18524">MKIRRIVTGHDGQGASIFALDAPAPRASVIPAIAGHAFAQVWATGPGASVPWNGADPTLGGGSLLPAAGGSSLLVVAFPPAEVFMRPDFDGAAAGAQLAAAAPGLIDTFEADHPGMHTTDSVDYGFVLDGEIWLELDHGEEKLVRPGDIVVQNGTRHAWRNKTDKPVTVAFVLVGAQRT</sequence>
<dbReference type="RefSeq" id="WP_155462366.1">
    <property type="nucleotide sequence ID" value="NZ_WNKY01000003.1"/>
</dbReference>
<keyword evidence="3" id="KW-1185">Reference proteome</keyword>
<dbReference type="SUPFAM" id="SSF51182">
    <property type="entry name" value="RmlC-like cupins"/>
    <property type="match status" value="1"/>
</dbReference>
<dbReference type="PANTHER" id="PTHR36156">
    <property type="entry name" value="SLR2101 PROTEIN"/>
    <property type="match status" value="1"/>
</dbReference>
<comment type="caution">
    <text evidence="2">The sequence shown here is derived from an EMBL/GenBank/DDBJ whole genome shotgun (WGS) entry which is preliminary data.</text>
</comment>
<protein>
    <submittedName>
        <fullName evidence="2">Cupin domain-containing protein</fullName>
    </submittedName>
</protein>
<dbReference type="AlphaFoldDB" id="A0A6L6PDN6"/>
<name>A0A6L6PDN6_9BURK</name>
<proteinExistence type="predicted"/>
<dbReference type="EMBL" id="WNKY01000003">
    <property type="protein sequence ID" value="MTV37023.1"/>
    <property type="molecule type" value="Genomic_DNA"/>
</dbReference>
<dbReference type="CDD" id="cd02231">
    <property type="entry name" value="cupin_BLL6423-like"/>
    <property type="match status" value="1"/>
</dbReference>
<evidence type="ECO:0000313" key="2">
    <source>
        <dbReference type="EMBL" id="MTV37023.1"/>
    </source>
</evidence>
<evidence type="ECO:0000313" key="3">
    <source>
        <dbReference type="Proteomes" id="UP000475582"/>
    </source>
</evidence>
<dbReference type="InterPro" id="IPR013096">
    <property type="entry name" value="Cupin_2"/>
</dbReference>
<dbReference type="InterPro" id="IPR047142">
    <property type="entry name" value="OryJ/VirC-like"/>
</dbReference>
<dbReference type="InterPro" id="IPR011051">
    <property type="entry name" value="RmlC_Cupin_sf"/>
</dbReference>
<dbReference type="Pfam" id="PF07883">
    <property type="entry name" value="Cupin_2"/>
    <property type="match status" value="1"/>
</dbReference>
<reference evidence="2 3" key="1">
    <citation type="submission" date="2019-11" db="EMBL/GenBank/DDBJ databases">
        <title>Type strains purchased from KCTC, JCM and DSMZ.</title>
        <authorList>
            <person name="Lu H."/>
        </authorList>
    </citation>
    <scope>NUCLEOTIDE SEQUENCE [LARGE SCALE GENOMIC DNA]</scope>
    <source>
        <strain evidence="2 3">KCTC 22382</strain>
    </source>
</reference>
<dbReference type="OrthoDB" id="713485at2"/>
<dbReference type="PANTHER" id="PTHR36156:SF2">
    <property type="entry name" value="CUPIN TYPE-2 DOMAIN-CONTAINING PROTEIN"/>
    <property type="match status" value="1"/>
</dbReference>
<gene>
    <name evidence="2" type="ORF">GM676_05435</name>
</gene>
<organism evidence="2 3">
    <name type="scientific">Duganella radicis</name>
    <dbReference type="NCBI Taxonomy" id="551988"/>
    <lineage>
        <taxon>Bacteria</taxon>
        <taxon>Pseudomonadati</taxon>
        <taxon>Pseudomonadota</taxon>
        <taxon>Betaproteobacteria</taxon>
        <taxon>Burkholderiales</taxon>
        <taxon>Oxalobacteraceae</taxon>
        <taxon>Telluria group</taxon>
        <taxon>Duganella</taxon>
    </lineage>
</organism>
<feature type="domain" description="Cupin type-2" evidence="1">
    <location>
        <begin position="116"/>
        <end position="171"/>
    </location>
</feature>
<accession>A0A6L6PDN6</accession>
<dbReference type="Gene3D" id="2.60.120.10">
    <property type="entry name" value="Jelly Rolls"/>
    <property type="match status" value="1"/>
</dbReference>
<dbReference type="Proteomes" id="UP000475582">
    <property type="component" value="Unassembled WGS sequence"/>
</dbReference>
<dbReference type="InterPro" id="IPR014710">
    <property type="entry name" value="RmlC-like_jellyroll"/>
</dbReference>